<evidence type="ECO:0000313" key="1">
    <source>
        <dbReference type="EMBL" id="KKO19811.1"/>
    </source>
</evidence>
<proteinExistence type="predicted"/>
<dbReference type="AlphaFoldDB" id="A0A0M2UXW6"/>
<reference evidence="1 2" key="1">
    <citation type="journal article" date="2013" name="BMC Microbiol.">
        <title>Identification of the type II cytochrome c maturation pathway in anammox bacteria by comparative genomics.</title>
        <authorList>
            <person name="Ferousi C."/>
            <person name="Speth D.R."/>
            <person name="Reimann J."/>
            <person name="Op den Camp H.J."/>
            <person name="Allen J.W."/>
            <person name="Keltjens J.T."/>
            <person name="Jetten M.S."/>
        </authorList>
    </citation>
    <scope>NUCLEOTIDE SEQUENCE [LARGE SCALE GENOMIC DNA]</scope>
    <source>
        <strain evidence="1">RU1</strain>
    </source>
</reference>
<dbReference type="EMBL" id="LAQJ01000151">
    <property type="protein sequence ID" value="KKO19811.1"/>
    <property type="molecule type" value="Genomic_DNA"/>
</dbReference>
<sequence>MKYEALKTFTVKTKEGGSLTLKPGQTIILKEEKALKLIKEGKIKPLPYLENDILRIPFNSPGRFHWWNRGQSILDTLKELNANEEIIKRYKFFSN</sequence>
<comment type="caution">
    <text evidence="1">The sequence shown here is derived from an EMBL/GenBank/DDBJ whole genome shotgun (WGS) entry which is preliminary data.</text>
</comment>
<name>A0A0M2UXW6_9BACT</name>
<organism evidence="1 2">
    <name type="scientific">Candidatus Brocadia fulgida</name>
    <dbReference type="NCBI Taxonomy" id="380242"/>
    <lineage>
        <taxon>Bacteria</taxon>
        <taxon>Pseudomonadati</taxon>
        <taxon>Planctomycetota</taxon>
        <taxon>Candidatus Brocadiia</taxon>
        <taxon>Candidatus Brocadiales</taxon>
        <taxon>Candidatus Brocadiaceae</taxon>
        <taxon>Candidatus Brocadia</taxon>
    </lineage>
</organism>
<protein>
    <submittedName>
        <fullName evidence="1">Uncharacterized protein</fullName>
    </submittedName>
</protein>
<accession>A0A0M2UXW6</accession>
<evidence type="ECO:0000313" key="2">
    <source>
        <dbReference type="Proteomes" id="UP000034954"/>
    </source>
</evidence>
<gene>
    <name evidence="1" type="ORF">BROFUL_01479</name>
</gene>
<keyword evidence="2" id="KW-1185">Reference proteome</keyword>
<dbReference type="Proteomes" id="UP000034954">
    <property type="component" value="Unassembled WGS sequence"/>
</dbReference>